<feature type="transmembrane region" description="Helical" evidence="7">
    <location>
        <begin position="33"/>
        <end position="57"/>
    </location>
</feature>
<keyword evidence="10" id="KW-1185">Reference proteome</keyword>
<dbReference type="PANTHER" id="PTHR10422:SF18">
    <property type="entry name" value="CYTOCHROME C OXIDASE SUBUNIT 1"/>
    <property type="match status" value="1"/>
</dbReference>
<feature type="transmembrane region" description="Helical" evidence="7">
    <location>
        <begin position="157"/>
        <end position="180"/>
    </location>
</feature>
<evidence type="ECO:0000259" key="8">
    <source>
        <dbReference type="PROSITE" id="PS50855"/>
    </source>
</evidence>
<evidence type="ECO:0000256" key="5">
    <source>
        <dbReference type="ARBA" id="ARBA00023136"/>
    </source>
</evidence>
<dbReference type="InterPro" id="IPR036927">
    <property type="entry name" value="Cyt_c_oxase-like_su1_sf"/>
</dbReference>
<keyword evidence="4 7" id="KW-1133">Transmembrane helix</keyword>
<proteinExistence type="inferred from homology"/>
<dbReference type="Pfam" id="PF00115">
    <property type="entry name" value="COX1"/>
    <property type="match status" value="1"/>
</dbReference>
<dbReference type="PANTHER" id="PTHR10422">
    <property type="entry name" value="CYTOCHROME C OXIDASE SUBUNIT 1"/>
    <property type="match status" value="1"/>
</dbReference>
<dbReference type="Proteomes" id="UP001214250">
    <property type="component" value="Chromosome 1"/>
</dbReference>
<accession>A0ABY7VUU1</accession>
<feature type="transmembrane region" description="Helical" evidence="7">
    <location>
        <begin position="77"/>
        <end position="107"/>
    </location>
</feature>
<reference evidence="9 10" key="1">
    <citation type="submission" date="2023-02" db="EMBL/GenBank/DDBJ databases">
        <title>Genome sequence of Lentisphaera profundi SAORIC-696.</title>
        <authorList>
            <person name="Kim e."/>
            <person name="Cho J.-C."/>
            <person name="Choi A."/>
            <person name="Kang I."/>
        </authorList>
    </citation>
    <scope>NUCLEOTIDE SEQUENCE [LARGE SCALE GENOMIC DNA]</scope>
    <source>
        <strain evidence="9 10">SAORIC-696</strain>
    </source>
</reference>
<feature type="transmembrane region" description="Helical" evidence="7">
    <location>
        <begin position="356"/>
        <end position="376"/>
    </location>
</feature>
<dbReference type="Gene3D" id="1.20.210.10">
    <property type="entry name" value="Cytochrome c oxidase-like, subunit I domain"/>
    <property type="match status" value="1"/>
</dbReference>
<evidence type="ECO:0000313" key="9">
    <source>
        <dbReference type="EMBL" id="WDE96596.1"/>
    </source>
</evidence>
<feature type="transmembrane region" description="Helical" evidence="7">
    <location>
        <begin position="470"/>
        <end position="494"/>
    </location>
</feature>
<sequence length="540" mass="60066">MSTTTQQNDVNFYNCKKGFMSWAYTLDHKRIGIMYLVASCVALFAGGAFALMIRAQLATPGGMLPMTPEYKDTYNMWFTLHGVIMVFLFIIPAIPAAIGNFILPLMVGAKDVAFPRMNLASFYLYVIGASIALYGIVGGETPLTTGWTFYLPYSKETAGAVITMTFAAFVLGFSSIFTGINFIVTIHKLRAPGMSWYKMPLLLWALYATSILQVLATPVLGITLMLLIAERTLQVGIFDPALGGDPVLFQHFFWFYSHPAVYIMILPGMGIISEVISCFSRKVIFGYKAIANSSIAIAVISFLVWGHHMFLSGQSVYAGLVFSFLTFLVAIPSAIKVFNWVATLHRASITFEAPMCYALSFLFLFTIGGLTGLPLATLSTDIVLHDTYYVVAHFHYVMFGGTVIAFFAGLHFYWPKMVGKMYNETVAKIACLIVFIGFNVTFFSQFFLGYTGMPRRYFTYDSSNELWSQMHGFSSIGAFILGFGVLILFSNLLASLFSDRKAPNNPWGATTMDWETQSPPILENFSEDVPVMKKAPYEYD</sequence>
<feature type="transmembrane region" description="Helical" evidence="7">
    <location>
        <begin position="396"/>
        <end position="414"/>
    </location>
</feature>
<evidence type="ECO:0000256" key="2">
    <source>
        <dbReference type="ARBA" id="ARBA00022660"/>
    </source>
</evidence>
<dbReference type="InterPro" id="IPR023615">
    <property type="entry name" value="Cyt_c_Oxase_su1_BS"/>
</dbReference>
<dbReference type="PRINTS" id="PR01165">
    <property type="entry name" value="CYCOXIDASEI"/>
</dbReference>
<protein>
    <submittedName>
        <fullName evidence="9">Cbb3-type cytochrome c oxidase subunit I</fullName>
    </submittedName>
</protein>
<evidence type="ECO:0000313" key="10">
    <source>
        <dbReference type="Proteomes" id="UP001214250"/>
    </source>
</evidence>
<dbReference type="PROSITE" id="PS00077">
    <property type="entry name" value="COX1_CUB"/>
    <property type="match status" value="1"/>
</dbReference>
<keyword evidence="6" id="KW-0349">Heme</keyword>
<dbReference type="InterPro" id="IPR000883">
    <property type="entry name" value="Cyt_C_Oxase_1"/>
</dbReference>
<dbReference type="PROSITE" id="PS50855">
    <property type="entry name" value="COX1"/>
    <property type="match status" value="1"/>
</dbReference>
<feature type="transmembrane region" description="Helical" evidence="7">
    <location>
        <begin position="119"/>
        <end position="137"/>
    </location>
</feature>
<evidence type="ECO:0000256" key="6">
    <source>
        <dbReference type="RuleBase" id="RU000370"/>
    </source>
</evidence>
<feature type="transmembrane region" description="Helical" evidence="7">
    <location>
        <begin position="284"/>
        <end position="304"/>
    </location>
</feature>
<dbReference type="RefSeq" id="WP_274150661.1">
    <property type="nucleotide sequence ID" value="NZ_CP117811.1"/>
</dbReference>
<dbReference type="SUPFAM" id="SSF81442">
    <property type="entry name" value="Cytochrome c oxidase subunit I-like"/>
    <property type="match status" value="1"/>
</dbReference>
<name>A0ABY7VUU1_9BACT</name>
<keyword evidence="6" id="KW-0479">Metal-binding</keyword>
<feature type="transmembrane region" description="Helical" evidence="7">
    <location>
        <begin position="201"/>
        <end position="228"/>
    </location>
</feature>
<dbReference type="InterPro" id="IPR023616">
    <property type="entry name" value="Cyt_c_oxase-like_su1_dom"/>
</dbReference>
<keyword evidence="6" id="KW-0249">Electron transport</keyword>
<feature type="transmembrane region" description="Helical" evidence="7">
    <location>
        <begin position="248"/>
        <end position="272"/>
    </location>
</feature>
<feature type="domain" description="Cytochrome oxidase subunit I profile" evidence="8">
    <location>
        <begin position="16"/>
        <end position="533"/>
    </location>
</feature>
<evidence type="ECO:0000256" key="7">
    <source>
        <dbReference type="SAM" id="Phobius"/>
    </source>
</evidence>
<dbReference type="EMBL" id="CP117811">
    <property type="protein sequence ID" value="WDE96596.1"/>
    <property type="molecule type" value="Genomic_DNA"/>
</dbReference>
<gene>
    <name evidence="9" type="ORF">PQO03_01265</name>
</gene>
<feature type="transmembrane region" description="Helical" evidence="7">
    <location>
        <begin position="316"/>
        <end position="335"/>
    </location>
</feature>
<organism evidence="9 10">
    <name type="scientific">Lentisphaera profundi</name>
    <dbReference type="NCBI Taxonomy" id="1658616"/>
    <lineage>
        <taxon>Bacteria</taxon>
        <taxon>Pseudomonadati</taxon>
        <taxon>Lentisphaerota</taxon>
        <taxon>Lentisphaeria</taxon>
        <taxon>Lentisphaerales</taxon>
        <taxon>Lentisphaeraceae</taxon>
        <taxon>Lentisphaera</taxon>
    </lineage>
</organism>
<evidence type="ECO:0000256" key="1">
    <source>
        <dbReference type="ARBA" id="ARBA00004141"/>
    </source>
</evidence>
<evidence type="ECO:0000256" key="4">
    <source>
        <dbReference type="ARBA" id="ARBA00022989"/>
    </source>
</evidence>
<keyword evidence="3 6" id="KW-0812">Transmembrane</keyword>
<keyword evidence="6" id="KW-0813">Transport</keyword>
<keyword evidence="5 7" id="KW-0472">Membrane</keyword>
<keyword evidence="2 6" id="KW-0679">Respiratory chain</keyword>
<comment type="similarity">
    <text evidence="6">Belongs to the heme-copper respiratory oxidase family.</text>
</comment>
<keyword evidence="6" id="KW-0408">Iron</keyword>
<feature type="transmembrane region" description="Helical" evidence="7">
    <location>
        <begin position="426"/>
        <end position="450"/>
    </location>
</feature>
<evidence type="ECO:0000256" key="3">
    <source>
        <dbReference type="ARBA" id="ARBA00022692"/>
    </source>
</evidence>
<comment type="subcellular location">
    <subcellularLocation>
        <location evidence="1">Membrane</location>
        <topology evidence="1">Multi-pass membrane protein</topology>
    </subcellularLocation>
</comment>